<feature type="transmembrane region" description="Helical" evidence="7">
    <location>
        <begin position="67"/>
        <end position="90"/>
    </location>
</feature>
<dbReference type="GO" id="GO:0005886">
    <property type="term" value="C:plasma membrane"/>
    <property type="evidence" value="ECO:0007669"/>
    <property type="project" value="UniProtKB-SubCell"/>
</dbReference>
<dbReference type="InterPro" id="IPR005828">
    <property type="entry name" value="MFS_sugar_transport-like"/>
</dbReference>
<name>A0A430FDH7_9BIFI</name>
<evidence type="ECO:0000313" key="9">
    <source>
        <dbReference type="EMBL" id="RSX50877.1"/>
    </source>
</evidence>
<keyword evidence="10" id="KW-1185">Reference proteome</keyword>
<comment type="caution">
    <text evidence="9">The sequence shown here is derived from an EMBL/GenBank/DDBJ whole genome shotgun (WGS) entry which is preliminary data.</text>
</comment>
<keyword evidence="2" id="KW-0813">Transport</keyword>
<feature type="transmembrane region" description="Helical" evidence="7">
    <location>
        <begin position="410"/>
        <end position="430"/>
    </location>
</feature>
<keyword evidence="6 7" id="KW-0472">Membrane</keyword>
<evidence type="ECO:0000313" key="10">
    <source>
        <dbReference type="Proteomes" id="UP000288607"/>
    </source>
</evidence>
<dbReference type="SUPFAM" id="SSF103473">
    <property type="entry name" value="MFS general substrate transporter"/>
    <property type="match status" value="1"/>
</dbReference>
<evidence type="ECO:0000256" key="1">
    <source>
        <dbReference type="ARBA" id="ARBA00004651"/>
    </source>
</evidence>
<dbReference type="Gene3D" id="1.20.1250.20">
    <property type="entry name" value="MFS general substrate transporter like domains"/>
    <property type="match status" value="1"/>
</dbReference>
<dbReference type="AlphaFoldDB" id="A0A430FDH7"/>
<dbReference type="PROSITE" id="PS50850">
    <property type="entry name" value="MFS"/>
    <property type="match status" value="1"/>
</dbReference>
<evidence type="ECO:0000259" key="8">
    <source>
        <dbReference type="PROSITE" id="PS50850"/>
    </source>
</evidence>
<keyword evidence="4 7" id="KW-0812">Transmembrane</keyword>
<dbReference type="RefSeq" id="WP_164520709.1">
    <property type="nucleotide sequence ID" value="NZ_JAFEJY010000003.1"/>
</dbReference>
<dbReference type="EMBL" id="QXGJ01000005">
    <property type="protein sequence ID" value="RSX50877.1"/>
    <property type="molecule type" value="Genomic_DNA"/>
</dbReference>
<evidence type="ECO:0000256" key="4">
    <source>
        <dbReference type="ARBA" id="ARBA00022692"/>
    </source>
</evidence>
<feature type="transmembrane region" description="Helical" evidence="7">
    <location>
        <begin position="346"/>
        <end position="364"/>
    </location>
</feature>
<feature type="transmembrane region" description="Helical" evidence="7">
    <location>
        <begin position="316"/>
        <end position="337"/>
    </location>
</feature>
<sequence>MSQITPSQNTATSAIVSPVQDSEAAMSAEDRKNARLAAVSGFFGSTIEYFDFVCFATASALVFNKVFFAGFGAVGGTIASFATFGVAYIARPLGAIIFGTLGDRIGRTHTLIVTLLLMGTATFLVGCLPTAQTLGIAAPILLVVLRLAQGLSAGGEQAGSNSLSSENAPKEKRGVFTGWTMIGVAVGTMLGSVAFVPITAQGEDFLLGFGWRIPFLIAGPLMLFTLWIRSQVKEPKVFAEQKALRESGAVSEADAGTSSGKSGKKDSAPLAEVLRYHWKNLLRVIVCSLYALMGSMSSVFGLTYATQYAGLESAKYLGFTSVLGLAVIPISLMWAWVSDKVGRRPVFILSVLSLAVLFPVLFAVMHTHNWALILGVLALLQILGSAGNIVQAPMYTEMFPSRVRYTGYAVGTQLGLIVVGFAPTIAAALVKPGPMGWVPVGIFIAVCMVAAAISAFTARETRGLSLAELDEG</sequence>
<reference evidence="9 10" key="1">
    <citation type="submission" date="2018-09" db="EMBL/GenBank/DDBJ databases">
        <title>Characterization of the phylogenetic diversity of five novel species belonging to the genus Bifidobacterium.</title>
        <authorList>
            <person name="Lugli G.A."/>
            <person name="Duranti S."/>
            <person name="Milani C."/>
        </authorList>
    </citation>
    <scope>NUCLEOTIDE SEQUENCE [LARGE SCALE GENOMIC DNA]</scope>
    <source>
        <strain evidence="9 10">2028B</strain>
    </source>
</reference>
<gene>
    <name evidence="9" type="ORF">D2E23_1168</name>
</gene>
<evidence type="ECO:0000256" key="6">
    <source>
        <dbReference type="ARBA" id="ARBA00023136"/>
    </source>
</evidence>
<keyword evidence="3" id="KW-1003">Cell membrane</keyword>
<evidence type="ECO:0000256" key="3">
    <source>
        <dbReference type="ARBA" id="ARBA00022475"/>
    </source>
</evidence>
<feature type="transmembrane region" description="Helical" evidence="7">
    <location>
        <begin position="370"/>
        <end position="390"/>
    </location>
</feature>
<feature type="transmembrane region" description="Helical" evidence="7">
    <location>
        <begin position="436"/>
        <end position="456"/>
    </location>
</feature>
<evidence type="ECO:0000256" key="2">
    <source>
        <dbReference type="ARBA" id="ARBA00022448"/>
    </source>
</evidence>
<feature type="transmembrane region" description="Helical" evidence="7">
    <location>
        <begin position="111"/>
        <end position="131"/>
    </location>
</feature>
<dbReference type="Proteomes" id="UP000288607">
    <property type="component" value="Unassembled WGS sequence"/>
</dbReference>
<feature type="transmembrane region" description="Helical" evidence="7">
    <location>
        <begin position="281"/>
        <end position="304"/>
    </location>
</feature>
<dbReference type="PANTHER" id="PTHR43045:SF1">
    <property type="entry name" value="SHIKIMATE TRANSPORTER"/>
    <property type="match status" value="1"/>
</dbReference>
<dbReference type="InterPro" id="IPR020846">
    <property type="entry name" value="MFS_dom"/>
</dbReference>
<keyword evidence="5 7" id="KW-1133">Transmembrane helix</keyword>
<dbReference type="Pfam" id="PF00083">
    <property type="entry name" value="Sugar_tr"/>
    <property type="match status" value="1"/>
</dbReference>
<protein>
    <submittedName>
        <fullName evidence="9">Sugar (And other) transporter</fullName>
    </submittedName>
</protein>
<dbReference type="InterPro" id="IPR036259">
    <property type="entry name" value="MFS_trans_sf"/>
</dbReference>
<dbReference type="GO" id="GO:0022857">
    <property type="term" value="F:transmembrane transporter activity"/>
    <property type="evidence" value="ECO:0007669"/>
    <property type="project" value="InterPro"/>
</dbReference>
<evidence type="ECO:0000256" key="7">
    <source>
        <dbReference type="SAM" id="Phobius"/>
    </source>
</evidence>
<feature type="transmembrane region" description="Helical" evidence="7">
    <location>
        <begin position="209"/>
        <end position="228"/>
    </location>
</feature>
<feature type="transmembrane region" description="Helical" evidence="7">
    <location>
        <begin position="137"/>
        <end position="155"/>
    </location>
</feature>
<organism evidence="9 10">
    <name type="scientific">Bifidobacterium callimiconis</name>
    <dbReference type="NCBI Taxonomy" id="2306973"/>
    <lineage>
        <taxon>Bacteria</taxon>
        <taxon>Bacillati</taxon>
        <taxon>Actinomycetota</taxon>
        <taxon>Actinomycetes</taxon>
        <taxon>Bifidobacteriales</taxon>
        <taxon>Bifidobacteriaceae</taxon>
        <taxon>Bifidobacterium</taxon>
    </lineage>
</organism>
<evidence type="ECO:0000256" key="5">
    <source>
        <dbReference type="ARBA" id="ARBA00022989"/>
    </source>
</evidence>
<proteinExistence type="predicted"/>
<dbReference type="PANTHER" id="PTHR43045">
    <property type="entry name" value="SHIKIMATE TRANSPORTER"/>
    <property type="match status" value="1"/>
</dbReference>
<comment type="subcellular location">
    <subcellularLocation>
        <location evidence="1">Cell membrane</location>
        <topology evidence="1">Multi-pass membrane protein</topology>
    </subcellularLocation>
</comment>
<feature type="transmembrane region" description="Helical" evidence="7">
    <location>
        <begin position="36"/>
        <end position="61"/>
    </location>
</feature>
<accession>A0A430FDH7</accession>
<feature type="domain" description="Major facilitator superfamily (MFS) profile" evidence="8">
    <location>
        <begin position="37"/>
        <end position="462"/>
    </location>
</feature>
<feature type="transmembrane region" description="Helical" evidence="7">
    <location>
        <begin position="176"/>
        <end position="197"/>
    </location>
</feature>